<gene>
    <name evidence="1" type="ORF">E2562_029883</name>
</gene>
<accession>A0A6G1CT10</accession>
<organism evidence="1 2">
    <name type="scientific">Oryza meyeriana var. granulata</name>
    <dbReference type="NCBI Taxonomy" id="110450"/>
    <lineage>
        <taxon>Eukaryota</taxon>
        <taxon>Viridiplantae</taxon>
        <taxon>Streptophyta</taxon>
        <taxon>Embryophyta</taxon>
        <taxon>Tracheophyta</taxon>
        <taxon>Spermatophyta</taxon>
        <taxon>Magnoliopsida</taxon>
        <taxon>Liliopsida</taxon>
        <taxon>Poales</taxon>
        <taxon>Poaceae</taxon>
        <taxon>BOP clade</taxon>
        <taxon>Oryzoideae</taxon>
        <taxon>Oryzeae</taxon>
        <taxon>Oryzinae</taxon>
        <taxon>Oryza</taxon>
        <taxon>Oryza meyeriana</taxon>
    </lineage>
</organism>
<evidence type="ECO:0000313" key="1">
    <source>
        <dbReference type="EMBL" id="KAF0903775.1"/>
    </source>
</evidence>
<dbReference type="Proteomes" id="UP000479710">
    <property type="component" value="Unassembled WGS sequence"/>
</dbReference>
<evidence type="ECO:0000313" key="2">
    <source>
        <dbReference type="Proteomes" id="UP000479710"/>
    </source>
</evidence>
<proteinExistence type="predicted"/>
<keyword evidence="2" id="KW-1185">Reference proteome</keyword>
<protein>
    <submittedName>
        <fullName evidence="1">Uncharacterized protein</fullName>
    </submittedName>
</protein>
<name>A0A6G1CT10_9ORYZ</name>
<dbReference type="EMBL" id="SPHZ02000008">
    <property type="protein sequence ID" value="KAF0903775.1"/>
    <property type="molecule type" value="Genomic_DNA"/>
</dbReference>
<dbReference type="AlphaFoldDB" id="A0A6G1CT10"/>
<sequence length="158" mass="16897">MRNAILEKLDEWHDVVLLDDELGELWVVVGEGGKLAETILSALPHCAVLEAPVFLAGALAASSPRHHKLRNPATDFEVALVLRVLKGWCLLCRDCATAAHRYNAVKAFSDLRCHHLGQPCSICVATADATATTSAFATAMAFVLPPPPLVNGAHGPTR</sequence>
<reference evidence="1 2" key="1">
    <citation type="submission" date="2019-11" db="EMBL/GenBank/DDBJ databases">
        <title>Whole genome sequence of Oryza granulata.</title>
        <authorList>
            <person name="Li W."/>
        </authorList>
    </citation>
    <scope>NUCLEOTIDE SEQUENCE [LARGE SCALE GENOMIC DNA]</scope>
    <source>
        <strain evidence="2">cv. Menghai</strain>
        <tissue evidence="1">Leaf</tissue>
    </source>
</reference>
<comment type="caution">
    <text evidence="1">The sequence shown here is derived from an EMBL/GenBank/DDBJ whole genome shotgun (WGS) entry which is preliminary data.</text>
</comment>